<evidence type="ECO:0000313" key="2">
    <source>
        <dbReference type="Proteomes" id="UP000265800"/>
    </source>
</evidence>
<sequence length="50" mass="5236">MGAGVYPDVAQALLATAPAELPSPPAQPGMEAYQTGYARAVEKLLELYQS</sequence>
<name>A0A399EIV6_9DEIN</name>
<dbReference type="AlphaFoldDB" id="A0A399EIV6"/>
<protein>
    <submittedName>
        <fullName evidence="1">Uncharacterized protein</fullName>
    </submittedName>
</protein>
<reference evidence="1 2" key="1">
    <citation type="submission" date="2018-08" db="EMBL/GenBank/DDBJ databases">
        <title>Meiothermus luteus KCTC 52599 genome sequencing project.</title>
        <authorList>
            <person name="Da Costa M.S."/>
            <person name="Albuquerque L."/>
            <person name="Raposo P."/>
            <person name="Froufe H.J.C."/>
            <person name="Barroso C.S."/>
            <person name="Egas C."/>
        </authorList>
    </citation>
    <scope>NUCLEOTIDE SEQUENCE [LARGE SCALE GENOMIC DNA]</scope>
    <source>
        <strain evidence="1 2">KCTC 52599</strain>
    </source>
</reference>
<comment type="caution">
    <text evidence="1">The sequence shown here is derived from an EMBL/GenBank/DDBJ whole genome shotgun (WGS) entry which is preliminary data.</text>
</comment>
<gene>
    <name evidence="1" type="ORF">Mlute_02330</name>
</gene>
<keyword evidence="2" id="KW-1185">Reference proteome</keyword>
<organism evidence="1 2">
    <name type="scientific">Meiothermus luteus</name>
    <dbReference type="NCBI Taxonomy" id="2026184"/>
    <lineage>
        <taxon>Bacteria</taxon>
        <taxon>Thermotogati</taxon>
        <taxon>Deinococcota</taxon>
        <taxon>Deinococci</taxon>
        <taxon>Thermales</taxon>
        <taxon>Thermaceae</taxon>
        <taxon>Meiothermus</taxon>
    </lineage>
</organism>
<dbReference type="EMBL" id="QWKZ01000091">
    <property type="protein sequence ID" value="RIH83009.1"/>
    <property type="molecule type" value="Genomic_DNA"/>
</dbReference>
<dbReference type="Proteomes" id="UP000265800">
    <property type="component" value="Unassembled WGS sequence"/>
</dbReference>
<proteinExistence type="predicted"/>
<accession>A0A399EIV6</accession>
<evidence type="ECO:0000313" key="1">
    <source>
        <dbReference type="EMBL" id="RIH83009.1"/>
    </source>
</evidence>